<feature type="compositionally biased region" description="Polar residues" evidence="4">
    <location>
        <begin position="491"/>
        <end position="501"/>
    </location>
</feature>
<feature type="region of interest" description="Disordered" evidence="4">
    <location>
        <begin position="485"/>
        <end position="506"/>
    </location>
</feature>
<dbReference type="InterPro" id="IPR057327">
    <property type="entry name" value="Vts1_dom"/>
</dbReference>
<dbReference type="OrthoDB" id="2155283at2759"/>
<feature type="transmembrane region" description="Helical" evidence="5">
    <location>
        <begin position="52"/>
        <end position="74"/>
    </location>
</feature>
<accession>A0A409Y1D3</accession>
<dbReference type="Pfam" id="PF25479">
    <property type="entry name" value="Vts1"/>
    <property type="match status" value="1"/>
</dbReference>
<keyword evidence="8" id="KW-1185">Reference proteome</keyword>
<reference evidence="7 8" key="1">
    <citation type="journal article" date="2018" name="Evol. Lett.">
        <title>Horizontal gene cluster transfer increased hallucinogenic mushroom diversity.</title>
        <authorList>
            <person name="Reynolds H.T."/>
            <person name="Vijayakumar V."/>
            <person name="Gluck-Thaler E."/>
            <person name="Korotkin H.B."/>
            <person name="Matheny P.B."/>
            <person name="Slot J.C."/>
        </authorList>
    </citation>
    <scope>NUCLEOTIDE SEQUENCE [LARGE SCALE GENOMIC DNA]</scope>
    <source>
        <strain evidence="7 8">SRW20</strain>
    </source>
</reference>
<evidence type="ECO:0000256" key="1">
    <source>
        <dbReference type="ARBA" id="ARBA00004496"/>
    </source>
</evidence>
<evidence type="ECO:0000256" key="2">
    <source>
        <dbReference type="ARBA" id="ARBA00022490"/>
    </source>
</evidence>
<feature type="region of interest" description="Disordered" evidence="4">
    <location>
        <begin position="716"/>
        <end position="786"/>
    </location>
</feature>
<feature type="compositionally biased region" description="Low complexity" evidence="4">
    <location>
        <begin position="855"/>
        <end position="870"/>
    </location>
</feature>
<dbReference type="Proteomes" id="UP000284706">
    <property type="component" value="Unassembled WGS sequence"/>
</dbReference>
<sequence>MALFNPDATASSPSVSLERGRYRMRAPPLRPPPFALTGKPAPVTQHRANRNVVLLLLVLALACMSCFASAYYLFSTRWALPPVRPLRFRADSGSQVDGYDAAVQRPQKYLAYLPHSGFHNQRIALENALVLSCLLHRTLLVPPVHLGNRPIRYVDFETLSRLQELSGKEGLLHCPSVPVYLSRPPECLGYFESSYMPWNWFVNLSAIAESPSFQRPNMSLAWVRAKFDIDISDIYALEDALPYSFRFVDTLEVDVPPGSKYLNDIGIAELATVNQSLLQLGTLFGSSRLRLRDPRNIAIRQSIRQSMVLVNSGLALVADSIARFLDYAYLGLHLRSGDGKFEQNVLVIAEAAWCQVMQDALGFSESKVLELSRALSYPVTCSNSIRRPSQAAPLLPNTFRGECRTPRYPDGPYESLNIPLYVATDLKDAEVNPSLLIFRETFPCLFFLQDFKREIASVAKSRSPYDAMSTIESKETSQVPVVDKDVDNAPASGQANGATSTPVPPSTLEGFDRWIKDFQKYESILKEMAKVTADAKFKDELAAIEKWFKVLNEPERTAALYALLQHSTQDQLRFFVAVLQQMIRPEEPKVAPVPSEPAAKPKLGKLSFRPPSLNLPDHLDSPVTPTPVTARESAVDEQSHESLLAKAANTPVLPLYQKDKDGAKDSKAAGSTASLPGFSGINPYTLNMLANAGLSQEAQLLAAQLVMSGLVQPTGLASQPSAKPKKPLPSASWRTPTSARYPASALRSSGLRPNSSLKSAGLKSSSLATPSTPVSALETPREEDFDPEMLNDIPGWLRGLRLHKYTQCFDGLSWQEMVVLDDAALESKGVAALGARRRLLRTFEHVRKRMGMEEPSSATPTTSAMPTGTALSSVPEHDRVPQSALPRSKLSINSPIFTPTWDNSKVPQSASPSISVNSTATTSENAPTAAATSE</sequence>
<keyword evidence="5" id="KW-0812">Transmembrane</keyword>
<feature type="domain" description="SAM" evidence="6">
    <location>
        <begin position="785"/>
        <end position="849"/>
    </location>
</feature>
<feature type="region of interest" description="Disordered" evidence="4">
    <location>
        <begin position="588"/>
        <end position="646"/>
    </location>
</feature>
<evidence type="ECO:0000313" key="8">
    <source>
        <dbReference type="Proteomes" id="UP000284706"/>
    </source>
</evidence>
<comment type="caution">
    <text evidence="7">The sequence shown here is derived from an EMBL/GenBank/DDBJ whole genome shotgun (WGS) entry which is preliminary data.</text>
</comment>
<dbReference type="GO" id="GO:0000289">
    <property type="term" value="P:nuclear-transcribed mRNA poly(A) tail shortening"/>
    <property type="evidence" value="ECO:0007669"/>
    <property type="project" value="TreeGrafter"/>
</dbReference>
<dbReference type="GO" id="GO:0003729">
    <property type="term" value="F:mRNA binding"/>
    <property type="evidence" value="ECO:0007669"/>
    <property type="project" value="TreeGrafter"/>
</dbReference>
<evidence type="ECO:0000256" key="3">
    <source>
        <dbReference type="ARBA" id="ARBA00022884"/>
    </source>
</evidence>
<dbReference type="STRING" id="231916.A0A409Y1D3"/>
<organism evidence="7 8">
    <name type="scientific">Gymnopilus dilepis</name>
    <dbReference type="NCBI Taxonomy" id="231916"/>
    <lineage>
        <taxon>Eukaryota</taxon>
        <taxon>Fungi</taxon>
        <taxon>Dikarya</taxon>
        <taxon>Basidiomycota</taxon>
        <taxon>Agaricomycotina</taxon>
        <taxon>Agaricomycetes</taxon>
        <taxon>Agaricomycetidae</taxon>
        <taxon>Agaricales</taxon>
        <taxon>Agaricineae</taxon>
        <taxon>Hymenogastraceae</taxon>
        <taxon>Gymnopilus</taxon>
    </lineage>
</organism>
<dbReference type="PANTHER" id="PTHR12515">
    <property type="entry name" value="STERILE ALPHA MOTIF DOMAIN CONTAINING PROTEIN 4-RELATED"/>
    <property type="match status" value="1"/>
</dbReference>
<feature type="compositionally biased region" description="Polar residues" evidence="4">
    <location>
        <begin position="890"/>
        <end position="934"/>
    </location>
</feature>
<feature type="compositionally biased region" description="Low complexity" evidence="4">
    <location>
        <begin position="755"/>
        <end position="768"/>
    </location>
</feature>
<name>A0A409Y1D3_9AGAR</name>
<keyword evidence="5" id="KW-0472">Membrane</keyword>
<keyword evidence="3" id="KW-0694">RNA-binding</keyword>
<dbReference type="PANTHER" id="PTHR12515:SF5">
    <property type="entry name" value="PROTEIN SMAUG"/>
    <property type="match status" value="1"/>
</dbReference>
<dbReference type="Gene3D" id="1.10.150.50">
    <property type="entry name" value="Transcription Factor, Ets-1"/>
    <property type="match status" value="1"/>
</dbReference>
<dbReference type="SMART" id="SM00454">
    <property type="entry name" value="SAM"/>
    <property type="match status" value="1"/>
</dbReference>
<feature type="compositionally biased region" description="Low complexity" evidence="4">
    <location>
        <begin position="716"/>
        <end position="732"/>
    </location>
</feature>
<dbReference type="EMBL" id="NHYE01001321">
    <property type="protein sequence ID" value="PPQ96812.1"/>
    <property type="molecule type" value="Genomic_DNA"/>
</dbReference>
<dbReference type="InterPro" id="IPR001660">
    <property type="entry name" value="SAM"/>
</dbReference>
<evidence type="ECO:0000256" key="4">
    <source>
        <dbReference type="SAM" id="MobiDB-lite"/>
    </source>
</evidence>
<feature type="region of interest" description="Disordered" evidence="4">
    <location>
        <begin position="848"/>
        <end position="934"/>
    </location>
</feature>
<comment type="subcellular location">
    <subcellularLocation>
        <location evidence="1">Cytoplasm</location>
    </subcellularLocation>
</comment>
<evidence type="ECO:0000259" key="6">
    <source>
        <dbReference type="SMART" id="SM00454"/>
    </source>
</evidence>
<dbReference type="GO" id="GO:0000932">
    <property type="term" value="C:P-body"/>
    <property type="evidence" value="ECO:0007669"/>
    <property type="project" value="TreeGrafter"/>
</dbReference>
<dbReference type="InterPro" id="IPR013761">
    <property type="entry name" value="SAM/pointed_sf"/>
</dbReference>
<proteinExistence type="predicted"/>
<dbReference type="InterPro" id="IPR050897">
    <property type="entry name" value="SMAUG/VTS1_RNA-bind"/>
</dbReference>
<protein>
    <recommendedName>
        <fullName evidence="6">SAM domain-containing protein</fullName>
    </recommendedName>
</protein>
<evidence type="ECO:0000313" key="7">
    <source>
        <dbReference type="EMBL" id="PPQ96812.1"/>
    </source>
</evidence>
<dbReference type="InParanoid" id="A0A409Y1D3"/>
<keyword evidence="2" id="KW-0963">Cytoplasm</keyword>
<keyword evidence="5" id="KW-1133">Transmembrane helix</keyword>
<gene>
    <name evidence="7" type="ORF">CVT26_006213</name>
</gene>
<dbReference type="AlphaFoldDB" id="A0A409Y1D3"/>
<dbReference type="SUPFAM" id="SSF47769">
    <property type="entry name" value="SAM/Pointed domain"/>
    <property type="match status" value="1"/>
</dbReference>
<evidence type="ECO:0000256" key="5">
    <source>
        <dbReference type="SAM" id="Phobius"/>
    </source>
</evidence>